<name>A0A420YKN5_9PEZI</name>
<dbReference type="PANTHER" id="PTHR33337:SF3">
    <property type="entry name" value="CENP-V_GFA DOMAIN-CONTAINING PROTEIN"/>
    <property type="match status" value="1"/>
</dbReference>
<dbReference type="InterPro" id="IPR011057">
    <property type="entry name" value="Mss4-like_sf"/>
</dbReference>
<evidence type="ECO:0000256" key="4">
    <source>
        <dbReference type="ARBA" id="ARBA00023239"/>
    </source>
</evidence>
<dbReference type="InterPro" id="IPR046676">
    <property type="entry name" value="DUF6546"/>
</dbReference>
<gene>
    <name evidence="7" type="ORF">DL546_001974</name>
</gene>
<comment type="similarity">
    <text evidence="1">Belongs to the Gfa family.</text>
</comment>
<protein>
    <recommendedName>
        <fullName evidence="6">CENP-V/GFA domain-containing protein</fullName>
    </recommendedName>
</protein>
<dbReference type="Pfam" id="PF20183">
    <property type="entry name" value="DUF6546"/>
    <property type="match status" value="1"/>
</dbReference>
<dbReference type="GO" id="GO:0016846">
    <property type="term" value="F:carbon-sulfur lyase activity"/>
    <property type="evidence" value="ECO:0007669"/>
    <property type="project" value="InterPro"/>
</dbReference>
<sequence>MEARCQCGAVSFKTPLEKPLALYICHCAECRRQTGSAFGTSAIFPRFQLPESNRLSCYKRPTASGYTLFCYFCTECGTRLLHTTPGKNVVSVKGGCLDGLDWNKAIHIWTKSAMVPIPEGSESYEGESDRTDYGGSQESLDQPIDLRGSGGSAELEEMRNRLGSGRVHEIDKTEGIKGLWYRGLRGSARKQRRRNAKRLADAATPTNHPTNIAKTVLACPWGADRRQHVRKFTGEPLAPYAPVSQEWRVHVERSTFRRLVVSSADLDTFGGIIARRLEHDVPLHLPIDHIWLRVALPDYGCPECGFPESNEERVTNDKIFTGAMWKLLRALALLGRPGGRGLTLEFSAHSPNDSAHFFKSWYRGALRLRQQDEVGCADRRREAWIRQGEVPRSARSTPRIDFEDLRLARFPKDRWPPSLKVPVVTGLLIRRQNFRNISANALRSLVSGLPSLQTLHQELWRPIQTWERSVEAQSFFRPGLSKDAHWSIRGRSLEPIVGLGFGKGTPLIARLPVSIRHLRLFEDFDPRLHGRKDVYTPQASKCDDVLPSLKLKRNLESLAISFVVDAVDCFGLRPFYLKEDPGPDLAANTFRFPNMEYIVLTSQEHLRPTQCRGTINAFLRAAAAVALKMPKLRTMELWNCGLVHACVFRWEPMSTRSSCRLTWRSNWEPKWRDIHALEPAVLGAWDDVARALGYPAVVFERRPLPVGVRDGEYDSHHDLLRLGELKLARYVMHETSRAQVAAEAVMTADARMWYAG</sequence>
<evidence type="ECO:0000256" key="2">
    <source>
        <dbReference type="ARBA" id="ARBA00022723"/>
    </source>
</evidence>
<feature type="domain" description="CENP-V/GFA" evidence="6">
    <location>
        <begin position="1"/>
        <end position="125"/>
    </location>
</feature>
<keyword evidence="2" id="KW-0479">Metal-binding</keyword>
<dbReference type="Proteomes" id="UP000275385">
    <property type="component" value="Unassembled WGS sequence"/>
</dbReference>
<dbReference type="OrthoDB" id="5290969at2759"/>
<dbReference type="Gene3D" id="3.90.1590.10">
    <property type="entry name" value="glutathione-dependent formaldehyde- activating enzyme (gfa)"/>
    <property type="match status" value="1"/>
</dbReference>
<feature type="region of interest" description="Disordered" evidence="5">
    <location>
        <begin position="119"/>
        <end position="150"/>
    </location>
</feature>
<dbReference type="GO" id="GO:0046872">
    <property type="term" value="F:metal ion binding"/>
    <property type="evidence" value="ECO:0007669"/>
    <property type="project" value="UniProtKB-KW"/>
</dbReference>
<dbReference type="EMBL" id="QVQW01000004">
    <property type="protein sequence ID" value="RKU48453.1"/>
    <property type="molecule type" value="Genomic_DNA"/>
</dbReference>
<keyword evidence="3" id="KW-0862">Zinc</keyword>
<dbReference type="PANTHER" id="PTHR33337">
    <property type="entry name" value="GFA DOMAIN-CONTAINING PROTEIN"/>
    <property type="match status" value="1"/>
</dbReference>
<keyword evidence="4" id="KW-0456">Lyase</keyword>
<evidence type="ECO:0000313" key="8">
    <source>
        <dbReference type="Proteomes" id="UP000275385"/>
    </source>
</evidence>
<dbReference type="PROSITE" id="PS51891">
    <property type="entry name" value="CENP_V_GFA"/>
    <property type="match status" value="1"/>
</dbReference>
<keyword evidence="8" id="KW-1185">Reference proteome</keyword>
<accession>A0A420YKN5</accession>
<evidence type="ECO:0000313" key="7">
    <source>
        <dbReference type="EMBL" id="RKU48453.1"/>
    </source>
</evidence>
<dbReference type="SUPFAM" id="SSF51316">
    <property type="entry name" value="Mss4-like"/>
    <property type="match status" value="1"/>
</dbReference>
<reference evidence="7 8" key="1">
    <citation type="submission" date="2018-08" db="EMBL/GenBank/DDBJ databases">
        <title>Draft genome of the lignicolous fungus Coniochaeta pulveracea.</title>
        <authorList>
            <person name="Borstlap C.J."/>
            <person name="De Witt R.N."/>
            <person name="Botha A."/>
            <person name="Volschenk H."/>
        </authorList>
    </citation>
    <scope>NUCLEOTIDE SEQUENCE [LARGE SCALE GENOMIC DNA]</scope>
    <source>
        <strain evidence="7 8">CAB683</strain>
    </source>
</reference>
<evidence type="ECO:0000256" key="5">
    <source>
        <dbReference type="SAM" id="MobiDB-lite"/>
    </source>
</evidence>
<evidence type="ECO:0000256" key="1">
    <source>
        <dbReference type="ARBA" id="ARBA00005495"/>
    </source>
</evidence>
<dbReference type="InterPro" id="IPR006913">
    <property type="entry name" value="CENP-V/GFA"/>
</dbReference>
<dbReference type="AlphaFoldDB" id="A0A420YKN5"/>
<proteinExistence type="inferred from homology"/>
<organism evidence="7 8">
    <name type="scientific">Coniochaeta pulveracea</name>
    <dbReference type="NCBI Taxonomy" id="177199"/>
    <lineage>
        <taxon>Eukaryota</taxon>
        <taxon>Fungi</taxon>
        <taxon>Dikarya</taxon>
        <taxon>Ascomycota</taxon>
        <taxon>Pezizomycotina</taxon>
        <taxon>Sordariomycetes</taxon>
        <taxon>Sordariomycetidae</taxon>
        <taxon>Coniochaetales</taxon>
        <taxon>Coniochaetaceae</taxon>
        <taxon>Coniochaeta</taxon>
    </lineage>
</organism>
<evidence type="ECO:0000256" key="3">
    <source>
        <dbReference type="ARBA" id="ARBA00022833"/>
    </source>
</evidence>
<dbReference type="Pfam" id="PF04828">
    <property type="entry name" value="GFA"/>
    <property type="match status" value="1"/>
</dbReference>
<comment type="caution">
    <text evidence="7">The sequence shown here is derived from an EMBL/GenBank/DDBJ whole genome shotgun (WGS) entry which is preliminary data.</text>
</comment>
<evidence type="ECO:0000259" key="6">
    <source>
        <dbReference type="PROSITE" id="PS51891"/>
    </source>
</evidence>